<dbReference type="Proteomes" id="UP001219934">
    <property type="component" value="Unassembled WGS sequence"/>
</dbReference>
<evidence type="ECO:0008006" key="3">
    <source>
        <dbReference type="Google" id="ProtNLM"/>
    </source>
</evidence>
<comment type="caution">
    <text evidence="1">The sequence shown here is derived from an EMBL/GenBank/DDBJ whole genome shotgun (WGS) entry which is preliminary data.</text>
</comment>
<gene>
    <name evidence="1" type="ORF">JOQ06_021597</name>
</gene>
<name>A0AAD6F6T1_9TELE</name>
<protein>
    <recommendedName>
        <fullName evidence="3">Reverse transcriptase domain-containing protein</fullName>
    </recommendedName>
</protein>
<evidence type="ECO:0000313" key="1">
    <source>
        <dbReference type="EMBL" id="KAJ4923531.1"/>
    </source>
</evidence>
<proteinExistence type="predicted"/>
<evidence type="ECO:0000313" key="2">
    <source>
        <dbReference type="Proteomes" id="UP001219934"/>
    </source>
</evidence>
<organism evidence="1 2">
    <name type="scientific">Pogonophryne albipinna</name>
    <dbReference type="NCBI Taxonomy" id="1090488"/>
    <lineage>
        <taxon>Eukaryota</taxon>
        <taxon>Metazoa</taxon>
        <taxon>Chordata</taxon>
        <taxon>Craniata</taxon>
        <taxon>Vertebrata</taxon>
        <taxon>Euteleostomi</taxon>
        <taxon>Actinopterygii</taxon>
        <taxon>Neopterygii</taxon>
        <taxon>Teleostei</taxon>
        <taxon>Neoteleostei</taxon>
        <taxon>Acanthomorphata</taxon>
        <taxon>Eupercaria</taxon>
        <taxon>Perciformes</taxon>
        <taxon>Notothenioidei</taxon>
        <taxon>Pogonophryne</taxon>
    </lineage>
</organism>
<dbReference type="EMBL" id="JAPTMU010000029">
    <property type="protein sequence ID" value="KAJ4923531.1"/>
    <property type="molecule type" value="Genomic_DNA"/>
</dbReference>
<sequence length="119" mass="13431">MHPKEEGFTWLSSDGTRASQELIHPDQACTVPGRKITDSLLLIRDTICLARDRNFRLVVLNLDFEKAFDRVSHQYLFQEREPVSPVHGLAFGEPSTVWCNVNHTTSDKQTPGYVMDGGS</sequence>
<keyword evidence="2" id="KW-1185">Reference proteome</keyword>
<accession>A0AAD6F6T1</accession>
<dbReference type="AlphaFoldDB" id="A0AAD6F6T1"/>
<reference evidence="1" key="1">
    <citation type="submission" date="2022-11" db="EMBL/GenBank/DDBJ databases">
        <title>Chromosome-level genome of Pogonophryne albipinna.</title>
        <authorList>
            <person name="Jo E."/>
        </authorList>
    </citation>
    <scope>NUCLEOTIDE SEQUENCE</scope>
    <source>
        <strain evidence="1">SGF0006</strain>
        <tissue evidence="1">Muscle</tissue>
    </source>
</reference>